<dbReference type="InterPro" id="IPR036249">
    <property type="entry name" value="Thioredoxin-like_sf"/>
</dbReference>
<dbReference type="OrthoDB" id="7629852at2"/>
<reference evidence="2 3" key="1">
    <citation type="submission" date="2019-04" db="EMBL/GenBank/DDBJ databases">
        <title>Genome sequence of Bacillus hwajinpoensis strain Y2.</title>
        <authorList>
            <person name="Fair J.L."/>
            <person name="Maclea K.S."/>
        </authorList>
    </citation>
    <scope>NUCLEOTIDE SEQUENCE [LARGE SCALE GENOMIC DNA]</scope>
    <source>
        <strain evidence="2 3">Y2</strain>
    </source>
</reference>
<dbReference type="EMBL" id="SWFM01000001">
    <property type="protein sequence ID" value="TKD71445.1"/>
    <property type="molecule type" value="Genomic_DNA"/>
</dbReference>
<evidence type="ECO:0000313" key="2">
    <source>
        <dbReference type="EMBL" id="TKD71445.1"/>
    </source>
</evidence>
<evidence type="ECO:0000259" key="1">
    <source>
        <dbReference type="Pfam" id="PF00085"/>
    </source>
</evidence>
<dbReference type="PANTHER" id="PTHR10438:SF468">
    <property type="entry name" value="THIOREDOXIN-1-RELATED"/>
    <property type="match status" value="1"/>
</dbReference>
<dbReference type="InterPro" id="IPR013766">
    <property type="entry name" value="Thioredoxin_domain"/>
</dbReference>
<dbReference type="Gene3D" id="3.40.30.10">
    <property type="entry name" value="Glutaredoxin"/>
    <property type="match status" value="1"/>
</dbReference>
<dbReference type="PANTHER" id="PTHR10438">
    <property type="entry name" value="THIOREDOXIN"/>
    <property type="match status" value="1"/>
</dbReference>
<sequence>MKKIETNDSYQSFINDTNVSILKYEANWCPDCKRLDFFIDDIMTEHDDKKWAQIDIEQFPEITEENDVMGIPSLLIYKEGKKIGHLHSANTKNPDQVKDYLSQFK</sequence>
<name>A0A4U1MLD2_9BACL</name>
<dbReference type="AlphaFoldDB" id="A0A4U1MLD2"/>
<dbReference type="InterPro" id="IPR050620">
    <property type="entry name" value="Thioredoxin_H-type-like"/>
</dbReference>
<feature type="domain" description="Thioredoxin" evidence="1">
    <location>
        <begin position="4"/>
        <end position="93"/>
    </location>
</feature>
<dbReference type="Proteomes" id="UP000310541">
    <property type="component" value="Unassembled WGS sequence"/>
</dbReference>
<protein>
    <submittedName>
        <fullName evidence="2">Thioredoxin family protein</fullName>
    </submittedName>
</protein>
<proteinExistence type="predicted"/>
<dbReference type="SUPFAM" id="SSF52833">
    <property type="entry name" value="Thioredoxin-like"/>
    <property type="match status" value="1"/>
</dbReference>
<organism evidence="2 3">
    <name type="scientific">Guptibacillus hwajinpoensis</name>
    <dbReference type="NCBI Taxonomy" id="208199"/>
    <lineage>
        <taxon>Bacteria</taxon>
        <taxon>Bacillati</taxon>
        <taxon>Bacillota</taxon>
        <taxon>Bacilli</taxon>
        <taxon>Bacillales</taxon>
        <taxon>Guptibacillaceae</taxon>
        <taxon>Guptibacillus</taxon>
    </lineage>
</organism>
<gene>
    <name evidence="2" type="ORF">FBF83_01130</name>
</gene>
<dbReference type="CDD" id="cd02947">
    <property type="entry name" value="TRX_family"/>
    <property type="match status" value="1"/>
</dbReference>
<dbReference type="RefSeq" id="WP_136945322.1">
    <property type="nucleotide sequence ID" value="NZ_SWFM01000001.1"/>
</dbReference>
<dbReference type="Pfam" id="PF00085">
    <property type="entry name" value="Thioredoxin"/>
    <property type="match status" value="1"/>
</dbReference>
<accession>A0A4U1MLD2</accession>
<evidence type="ECO:0000313" key="3">
    <source>
        <dbReference type="Proteomes" id="UP000310541"/>
    </source>
</evidence>
<comment type="caution">
    <text evidence="2">The sequence shown here is derived from an EMBL/GenBank/DDBJ whole genome shotgun (WGS) entry which is preliminary data.</text>
</comment>